<accession>A0AAV9PCV1</accession>
<proteinExistence type="predicted"/>
<dbReference type="EMBL" id="JAVRRT010000006">
    <property type="protein sequence ID" value="KAK5171254.1"/>
    <property type="molecule type" value="Genomic_DNA"/>
</dbReference>
<evidence type="ECO:0008006" key="3">
    <source>
        <dbReference type="Google" id="ProtNLM"/>
    </source>
</evidence>
<gene>
    <name evidence="1" type="ORF">LTR77_004398</name>
</gene>
<organism evidence="1 2">
    <name type="scientific">Saxophila tyrrhenica</name>
    <dbReference type="NCBI Taxonomy" id="1690608"/>
    <lineage>
        <taxon>Eukaryota</taxon>
        <taxon>Fungi</taxon>
        <taxon>Dikarya</taxon>
        <taxon>Ascomycota</taxon>
        <taxon>Pezizomycotina</taxon>
        <taxon>Dothideomycetes</taxon>
        <taxon>Dothideomycetidae</taxon>
        <taxon>Mycosphaerellales</taxon>
        <taxon>Extremaceae</taxon>
        <taxon>Saxophila</taxon>
    </lineage>
</organism>
<reference evidence="1 2" key="1">
    <citation type="submission" date="2023-08" db="EMBL/GenBank/DDBJ databases">
        <title>Black Yeasts Isolated from many extreme environments.</title>
        <authorList>
            <person name="Coleine C."/>
            <person name="Stajich J.E."/>
            <person name="Selbmann L."/>
        </authorList>
    </citation>
    <scope>NUCLEOTIDE SEQUENCE [LARGE SCALE GENOMIC DNA]</scope>
    <source>
        <strain evidence="1 2">CCFEE 5935</strain>
    </source>
</reference>
<dbReference type="Proteomes" id="UP001337655">
    <property type="component" value="Unassembled WGS sequence"/>
</dbReference>
<keyword evidence="2" id="KW-1185">Reference proteome</keyword>
<sequence length="256" mass="29252">MATFEGLTITRSDFFDNIDRIRRPSSLDSKSTCPGPCGRPMVRQAPNNLIETAIILHGEHVVGEDCAKEYLETQNTCPECKVILFVEEPGTDDRVNLLRIWNLQLLQLRYSENGNEAMRGKLHDMWQDFIDARAELFLAGGMDAPKAEYGVYREQARCPSRNTLRGWRTVDAEVLVSQLIRVFDTLFVEFSYPVTQKPRTDSLVAGAGHDDDKLKVSCHPLAAKLREQMISTLWEYDDCTVPAFRIRHQFNSVWPE</sequence>
<dbReference type="GeneID" id="89925744"/>
<name>A0AAV9PCV1_9PEZI</name>
<protein>
    <recommendedName>
        <fullName evidence="3">RING-type domain-containing protein</fullName>
    </recommendedName>
</protein>
<dbReference type="AlphaFoldDB" id="A0AAV9PCV1"/>
<dbReference type="RefSeq" id="XP_064660282.1">
    <property type="nucleotide sequence ID" value="XM_064801652.1"/>
</dbReference>
<comment type="caution">
    <text evidence="1">The sequence shown here is derived from an EMBL/GenBank/DDBJ whole genome shotgun (WGS) entry which is preliminary data.</text>
</comment>
<evidence type="ECO:0000313" key="1">
    <source>
        <dbReference type="EMBL" id="KAK5171254.1"/>
    </source>
</evidence>
<evidence type="ECO:0000313" key="2">
    <source>
        <dbReference type="Proteomes" id="UP001337655"/>
    </source>
</evidence>